<comment type="caution">
    <text evidence="1">The sequence shown here is derived from an EMBL/GenBank/DDBJ whole genome shotgun (WGS) entry which is preliminary data.</text>
</comment>
<protein>
    <submittedName>
        <fullName evidence="1">Uncharacterized protein</fullName>
    </submittedName>
</protein>
<dbReference type="AlphaFoldDB" id="A0A8J7PJ97"/>
<name>A0A8J7PJ97_9BACT</name>
<organism evidence="1 2">
    <name type="scientific">Candidatus Obscuribacter phosphatis</name>
    <dbReference type="NCBI Taxonomy" id="1906157"/>
    <lineage>
        <taxon>Bacteria</taxon>
        <taxon>Bacillati</taxon>
        <taxon>Candidatus Melainabacteria</taxon>
        <taxon>Candidatus Obscuribacterales</taxon>
        <taxon>Candidatus Obscuribacteraceae</taxon>
        <taxon>Candidatus Obscuribacter</taxon>
    </lineage>
</organism>
<evidence type="ECO:0000313" key="1">
    <source>
        <dbReference type="EMBL" id="MBN8662397.1"/>
    </source>
</evidence>
<dbReference type="Proteomes" id="UP000664277">
    <property type="component" value="Unassembled WGS sequence"/>
</dbReference>
<proteinExistence type="predicted"/>
<evidence type="ECO:0000313" key="2">
    <source>
        <dbReference type="Proteomes" id="UP000664277"/>
    </source>
</evidence>
<reference evidence="1" key="1">
    <citation type="submission" date="2021-02" db="EMBL/GenBank/DDBJ databases">
        <title>Genome-Resolved Metagenomics of a Microbial Community Performing Photosynthetic Biological Nutrient Removal.</title>
        <authorList>
            <person name="Mcdaniel E.A."/>
        </authorList>
    </citation>
    <scope>NUCLEOTIDE SEQUENCE</scope>
    <source>
        <strain evidence="1">UWPOB_OBS1</strain>
    </source>
</reference>
<gene>
    <name evidence="1" type="ORF">J0M35_18655</name>
</gene>
<accession>A0A8J7PJ97</accession>
<sequence length="87" mass="9486">MPQDVARNDDSRVLHNADREGGVSARLLDEFQSMQRMKDGVNSQSGENKQALSGAEAAEKIQELGERACKALGFGTCEIFESGKNKK</sequence>
<dbReference type="EMBL" id="JAFLCK010000037">
    <property type="protein sequence ID" value="MBN8662397.1"/>
    <property type="molecule type" value="Genomic_DNA"/>
</dbReference>